<dbReference type="PANTHER" id="PTHR43147:SF2">
    <property type="entry name" value="NADP-DEPENDENT OXIDOREDUCTASE DOMAIN-CONTAINING PROTEIN"/>
    <property type="match status" value="1"/>
</dbReference>
<keyword evidence="1" id="KW-0560">Oxidoreductase</keyword>
<evidence type="ECO:0000313" key="4">
    <source>
        <dbReference type="Proteomes" id="UP001391051"/>
    </source>
</evidence>
<evidence type="ECO:0000256" key="1">
    <source>
        <dbReference type="ARBA" id="ARBA00023002"/>
    </source>
</evidence>
<dbReference type="Gene3D" id="3.20.20.100">
    <property type="entry name" value="NADP-dependent oxidoreductase domain"/>
    <property type="match status" value="1"/>
</dbReference>
<reference evidence="3 4" key="1">
    <citation type="submission" date="2023-01" db="EMBL/GenBank/DDBJ databases">
        <title>Analysis of 21 Apiospora genomes using comparative genomics revels a genus with tremendous synthesis potential of carbohydrate active enzymes and secondary metabolites.</title>
        <authorList>
            <person name="Sorensen T."/>
        </authorList>
    </citation>
    <scope>NUCLEOTIDE SEQUENCE [LARGE SCALE GENOMIC DNA]</scope>
    <source>
        <strain evidence="3 4">CBS 24483</strain>
    </source>
</reference>
<protein>
    <recommendedName>
        <fullName evidence="2">NADP-dependent oxidoreductase domain-containing protein</fullName>
    </recommendedName>
</protein>
<sequence>MAVSSQPRVKAAHVNMMTDTIIKNLPADGLRAVVRSLLAAHPEITGTFEAETRRYVQETALPAASRPTTKADAQWLDSTRNTVRCMVGCELCYQALPLVGDLAKKALDILLQGDGEENSWVANTMASIDGDVVQAMTAVQKTLLAPSGVRELTGEERLLVQNLHQVLTDGWQSIAQTSMEYPFDRAFAAVSGLLGVPAGQDSDQAIDLGETGDAPVSSPETFALDGRELPRVFSGLWQLSSPAWGSAPTAKILSQFVKHVRGGFTAFDVADHYGDAEIIFGRFRSAYPHRDALFAATKYCVFHPLTVTPDAVRANVSERCQRLQTQRIDLLQFHWQFVGLFYILYWAAYHDPQYLDALRYLAEDERVGALGLCNFDTQHMEKVLQNGIKVHSNQVQFSLVDSRPTVRMGGLCQKHNIKLLTYGTLVSVVSNQNLIHSCHLLMTSSWQCGGFLADKWLERPEPELYDEAITPSQRKYHGMIRSWGDWALFQELLNTLKIIGEKHKVSVSNVATRWVLDFPYVGAVIVGARMGISEHTEENMTSLGWSLDEEDQRAIELVLQKSRRHEIFEAMGDCGGEYR</sequence>
<accession>A0ABR1QXB2</accession>
<dbReference type="PANTHER" id="PTHR43147">
    <property type="entry name" value="PROTEIN TAS"/>
    <property type="match status" value="1"/>
</dbReference>
<name>A0ABR1QXB2_9PEZI</name>
<dbReference type="InterPro" id="IPR023210">
    <property type="entry name" value="NADP_OxRdtase_dom"/>
</dbReference>
<evidence type="ECO:0000259" key="2">
    <source>
        <dbReference type="Pfam" id="PF00248"/>
    </source>
</evidence>
<feature type="domain" description="NADP-dependent oxidoreductase" evidence="2">
    <location>
        <begin position="235"/>
        <end position="556"/>
    </location>
</feature>
<dbReference type="GeneID" id="92070840"/>
<proteinExistence type="predicted"/>
<dbReference type="CDD" id="cd19101">
    <property type="entry name" value="AKR_unchar"/>
    <property type="match status" value="1"/>
</dbReference>
<gene>
    <name evidence="3" type="ORF">PG986_001556</name>
</gene>
<comment type="caution">
    <text evidence="3">The sequence shown here is derived from an EMBL/GenBank/DDBJ whole genome shotgun (WGS) entry which is preliminary data.</text>
</comment>
<keyword evidence="4" id="KW-1185">Reference proteome</keyword>
<dbReference type="Pfam" id="PF00248">
    <property type="entry name" value="Aldo_ket_red"/>
    <property type="match status" value="1"/>
</dbReference>
<dbReference type="Proteomes" id="UP001391051">
    <property type="component" value="Unassembled WGS sequence"/>
</dbReference>
<evidence type="ECO:0000313" key="3">
    <source>
        <dbReference type="EMBL" id="KAK7967279.1"/>
    </source>
</evidence>
<dbReference type="EMBL" id="JAQQWE010000001">
    <property type="protein sequence ID" value="KAK7967279.1"/>
    <property type="molecule type" value="Genomic_DNA"/>
</dbReference>
<dbReference type="RefSeq" id="XP_066706671.1">
    <property type="nucleotide sequence ID" value="XM_066837778.1"/>
</dbReference>
<organism evidence="3 4">
    <name type="scientific">Apiospora aurea</name>
    <dbReference type="NCBI Taxonomy" id="335848"/>
    <lineage>
        <taxon>Eukaryota</taxon>
        <taxon>Fungi</taxon>
        <taxon>Dikarya</taxon>
        <taxon>Ascomycota</taxon>
        <taxon>Pezizomycotina</taxon>
        <taxon>Sordariomycetes</taxon>
        <taxon>Xylariomycetidae</taxon>
        <taxon>Amphisphaeriales</taxon>
        <taxon>Apiosporaceae</taxon>
        <taxon>Apiospora</taxon>
    </lineage>
</organism>
<dbReference type="InterPro" id="IPR036812">
    <property type="entry name" value="NAD(P)_OxRdtase_dom_sf"/>
</dbReference>
<dbReference type="SUPFAM" id="SSF51430">
    <property type="entry name" value="NAD(P)-linked oxidoreductase"/>
    <property type="match status" value="1"/>
</dbReference>